<dbReference type="GO" id="GO:0005125">
    <property type="term" value="F:cytokine activity"/>
    <property type="evidence" value="ECO:0007669"/>
    <property type="project" value="UniProtKB-KW"/>
</dbReference>
<dbReference type="RefSeq" id="XP_004662239.1">
    <property type="nucleotide sequence ID" value="XM_004662182.2"/>
</dbReference>
<dbReference type="GO" id="GO:0060045">
    <property type="term" value="P:positive regulation of cardiac muscle cell proliferation"/>
    <property type="evidence" value="ECO:0007669"/>
    <property type="project" value="Ensembl"/>
</dbReference>
<dbReference type="FunFam" id="2.10.90.10:FF:000001">
    <property type="entry name" value="Bone morphogenetic protein 4"/>
    <property type="match status" value="1"/>
</dbReference>
<dbReference type="GO" id="GO:0060347">
    <property type="term" value="P:heart trabecula formation"/>
    <property type="evidence" value="ECO:0007669"/>
    <property type="project" value="Ensembl"/>
</dbReference>
<evidence type="ECO:0000256" key="11">
    <source>
        <dbReference type="ARBA" id="ARBA00023180"/>
    </source>
</evidence>
<dbReference type="GO" id="GO:0060298">
    <property type="term" value="P:positive regulation of sarcomere organization"/>
    <property type="evidence" value="ECO:0007669"/>
    <property type="project" value="Ensembl"/>
</dbReference>
<dbReference type="Gene3D" id="2.60.120.970">
    <property type="match status" value="1"/>
</dbReference>
<dbReference type="InterPro" id="IPR001839">
    <property type="entry name" value="TGF-b_C"/>
</dbReference>
<dbReference type="PRINTS" id="PR00669">
    <property type="entry name" value="INHIBINA"/>
</dbReference>
<dbReference type="GO" id="GO:0055015">
    <property type="term" value="P:ventricular cardiac muscle cell development"/>
    <property type="evidence" value="ECO:0007669"/>
    <property type="project" value="Ensembl"/>
</dbReference>
<dbReference type="GO" id="GO:1903242">
    <property type="term" value="P:regulation of cardiac muscle hypertrophy in response to stress"/>
    <property type="evidence" value="ECO:0007669"/>
    <property type="project" value="Ensembl"/>
</dbReference>
<evidence type="ECO:0000256" key="12">
    <source>
        <dbReference type="ARBA" id="ARBA00057214"/>
    </source>
</evidence>
<evidence type="ECO:0000256" key="7">
    <source>
        <dbReference type="ARBA" id="ARBA00022729"/>
    </source>
</evidence>
<dbReference type="CTD" id="27302"/>
<comment type="subunit">
    <text evidence="13">Homodimer; disulfide-linked. Interacts with FBN1 (via N-terminal domain) and FBN2. Interacts with ENG.</text>
</comment>
<gene>
    <name evidence="18" type="primary">Bmp10</name>
</gene>
<dbReference type="CDD" id="cd19401">
    <property type="entry name" value="TGF_beta_BMP10"/>
    <property type="match status" value="1"/>
</dbReference>
<dbReference type="InterPro" id="IPR017948">
    <property type="entry name" value="TGFb_CS"/>
</dbReference>
<dbReference type="GO" id="GO:0010614">
    <property type="term" value="P:negative regulation of cardiac muscle hypertrophy"/>
    <property type="evidence" value="ECO:0007669"/>
    <property type="project" value="Ensembl"/>
</dbReference>
<dbReference type="GO" id="GO:0030018">
    <property type="term" value="C:Z disc"/>
    <property type="evidence" value="ECO:0007669"/>
    <property type="project" value="Ensembl"/>
</dbReference>
<dbReference type="GO" id="GO:0009986">
    <property type="term" value="C:cell surface"/>
    <property type="evidence" value="ECO:0007669"/>
    <property type="project" value="Ensembl"/>
</dbReference>
<keyword evidence="7 16" id="KW-0732">Signal</keyword>
<evidence type="ECO:0000256" key="2">
    <source>
        <dbReference type="ARBA" id="ARBA00006656"/>
    </source>
</evidence>
<dbReference type="OrthoDB" id="5987191at2759"/>
<dbReference type="FunFam" id="2.60.120.970:FF:000013">
    <property type="entry name" value="Bone morphogenetic protein 10"/>
    <property type="match status" value="1"/>
</dbReference>
<dbReference type="SMART" id="SM00204">
    <property type="entry name" value="TGFB"/>
    <property type="match status" value="1"/>
</dbReference>
<dbReference type="GO" id="GO:0060391">
    <property type="term" value="P:positive regulation of SMAD protein signal transduction"/>
    <property type="evidence" value="ECO:0007669"/>
    <property type="project" value="Ensembl"/>
</dbReference>
<dbReference type="GO" id="GO:0045893">
    <property type="term" value="P:positive regulation of DNA-templated transcription"/>
    <property type="evidence" value="ECO:0007669"/>
    <property type="project" value="Ensembl"/>
</dbReference>
<reference evidence="18" key="1">
    <citation type="submission" date="2025-08" db="UniProtKB">
        <authorList>
            <consortium name="Ensembl"/>
        </authorList>
    </citation>
    <scope>IDENTIFICATION</scope>
</reference>
<evidence type="ECO:0000259" key="17">
    <source>
        <dbReference type="PROSITE" id="PS51362"/>
    </source>
</evidence>
<dbReference type="GO" id="GO:0007512">
    <property type="term" value="P:adult heart development"/>
    <property type="evidence" value="ECO:0007669"/>
    <property type="project" value="Ensembl"/>
</dbReference>
<protein>
    <recommendedName>
        <fullName evidence="14">Bone morphogenetic protein 10</fullName>
    </recommendedName>
</protein>
<evidence type="ECO:0000256" key="8">
    <source>
        <dbReference type="ARBA" id="ARBA00022889"/>
    </source>
</evidence>
<keyword evidence="11" id="KW-0325">Glycoprotein</keyword>
<dbReference type="InterPro" id="IPR029034">
    <property type="entry name" value="Cystine-knot_cytokine"/>
</dbReference>
<dbReference type="PANTHER" id="PTHR11848">
    <property type="entry name" value="TGF-BETA FAMILY"/>
    <property type="match status" value="1"/>
</dbReference>
<dbReference type="GO" id="GO:0061036">
    <property type="term" value="P:positive regulation of cartilage development"/>
    <property type="evidence" value="ECO:0007669"/>
    <property type="project" value="Ensembl"/>
</dbReference>
<evidence type="ECO:0000313" key="19">
    <source>
        <dbReference type="Proteomes" id="UP000694385"/>
    </source>
</evidence>
<dbReference type="GO" id="GO:0055010">
    <property type="term" value="P:ventricular cardiac muscle tissue morphogenesis"/>
    <property type="evidence" value="ECO:0007669"/>
    <property type="project" value="Ensembl"/>
</dbReference>
<dbReference type="InterPro" id="IPR001111">
    <property type="entry name" value="TGF-b_propeptide"/>
</dbReference>
<evidence type="ECO:0000256" key="16">
    <source>
        <dbReference type="SAM" id="SignalP"/>
    </source>
</evidence>
<keyword evidence="9 15" id="KW-0339">Growth factor</keyword>
<evidence type="ECO:0000256" key="10">
    <source>
        <dbReference type="ARBA" id="ARBA00023157"/>
    </source>
</evidence>
<organism evidence="18 19">
    <name type="scientific">Jaculus jaculus</name>
    <name type="common">Lesser Egyptian jerboa</name>
    <dbReference type="NCBI Taxonomy" id="51337"/>
    <lineage>
        <taxon>Eukaryota</taxon>
        <taxon>Metazoa</taxon>
        <taxon>Chordata</taxon>
        <taxon>Craniata</taxon>
        <taxon>Vertebrata</taxon>
        <taxon>Euteleostomi</taxon>
        <taxon>Mammalia</taxon>
        <taxon>Eutheria</taxon>
        <taxon>Euarchontoglires</taxon>
        <taxon>Glires</taxon>
        <taxon>Rodentia</taxon>
        <taxon>Myomorpha</taxon>
        <taxon>Dipodoidea</taxon>
        <taxon>Dipodidae</taxon>
        <taxon>Dipodinae</taxon>
        <taxon>Jaculus</taxon>
    </lineage>
</organism>
<dbReference type="GO" id="GO:0055009">
    <property type="term" value="P:atrial cardiac muscle tissue morphogenesis"/>
    <property type="evidence" value="ECO:0007669"/>
    <property type="project" value="Ensembl"/>
</dbReference>
<evidence type="ECO:0000256" key="3">
    <source>
        <dbReference type="ARBA" id="ARBA00022473"/>
    </source>
</evidence>
<dbReference type="OMA" id="DNEWKTF"/>
<dbReference type="GO" id="GO:0055117">
    <property type="term" value="P:regulation of cardiac muscle contraction"/>
    <property type="evidence" value="ECO:0007669"/>
    <property type="project" value="Ensembl"/>
</dbReference>
<dbReference type="GO" id="GO:0005615">
    <property type="term" value="C:extracellular space"/>
    <property type="evidence" value="ECO:0007669"/>
    <property type="project" value="UniProtKB-KW"/>
</dbReference>
<dbReference type="GO" id="GO:0010628">
    <property type="term" value="P:positive regulation of gene expression"/>
    <property type="evidence" value="ECO:0007669"/>
    <property type="project" value="Ensembl"/>
</dbReference>
<keyword evidence="8" id="KW-0130">Cell adhesion</keyword>
<name>A0A8C5KQM0_JACJA</name>
<dbReference type="Ensembl" id="ENSJJAT00000019003.1">
    <property type="protein sequence ID" value="ENSJJAP00000012519.1"/>
    <property type="gene ID" value="ENSJJAG00000015538.1"/>
</dbReference>
<dbReference type="Proteomes" id="UP000694385">
    <property type="component" value="Unassembled WGS sequence"/>
</dbReference>
<dbReference type="GO" id="GO:0060038">
    <property type="term" value="P:cardiac muscle cell proliferation"/>
    <property type="evidence" value="ECO:0007669"/>
    <property type="project" value="Ensembl"/>
</dbReference>
<evidence type="ECO:0000256" key="13">
    <source>
        <dbReference type="ARBA" id="ARBA00065629"/>
    </source>
</evidence>
<evidence type="ECO:0000256" key="4">
    <source>
        <dbReference type="ARBA" id="ARBA00022514"/>
    </source>
</evidence>
<evidence type="ECO:0000313" key="18">
    <source>
        <dbReference type="Ensembl" id="ENSJJAP00000012519.1"/>
    </source>
</evidence>
<dbReference type="GO" id="GO:0033612">
    <property type="term" value="F:receptor serine/threonine kinase binding"/>
    <property type="evidence" value="ECO:0007669"/>
    <property type="project" value="Ensembl"/>
</dbReference>
<reference evidence="18" key="2">
    <citation type="submission" date="2025-09" db="UniProtKB">
        <authorList>
            <consortium name="Ensembl"/>
        </authorList>
    </citation>
    <scope>IDENTIFICATION</scope>
</reference>
<dbReference type="PROSITE" id="PS00250">
    <property type="entry name" value="TGF_BETA_1"/>
    <property type="match status" value="1"/>
</dbReference>
<keyword evidence="19" id="KW-1185">Reference proteome</keyword>
<dbReference type="GO" id="GO:0001822">
    <property type="term" value="P:kidney development"/>
    <property type="evidence" value="ECO:0007669"/>
    <property type="project" value="Ensembl"/>
</dbReference>
<dbReference type="GO" id="GO:0010613">
    <property type="term" value="P:positive regulation of cardiac muscle hypertrophy"/>
    <property type="evidence" value="ECO:0007669"/>
    <property type="project" value="Ensembl"/>
</dbReference>
<evidence type="ECO:0000256" key="5">
    <source>
        <dbReference type="ARBA" id="ARBA00022525"/>
    </source>
</evidence>
<comment type="similarity">
    <text evidence="2 15">Belongs to the TGF-beta family.</text>
</comment>
<dbReference type="GeneTree" id="ENSGT00940000156279"/>
<keyword evidence="6" id="KW-0165">Cleavage on pair of basic residues</keyword>
<dbReference type="InterPro" id="IPR015615">
    <property type="entry name" value="TGF-beta-rel"/>
</dbReference>
<dbReference type="GO" id="GO:0010596">
    <property type="term" value="P:negative regulation of endothelial cell migration"/>
    <property type="evidence" value="ECO:0007669"/>
    <property type="project" value="Ensembl"/>
</dbReference>
<dbReference type="PROSITE" id="PS51362">
    <property type="entry name" value="TGF_BETA_2"/>
    <property type="match status" value="1"/>
</dbReference>
<feature type="chain" id="PRO_5034612304" description="Bone morphogenetic protein 10" evidence="16">
    <location>
        <begin position="21"/>
        <end position="421"/>
    </location>
</feature>
<sequence length="421" mass="48136">MASLGLQLSIVCLVAHCVSGSPIMGLEPLEEDMPFFDDVFSEQNGIDFDTLLQSMKDEFLKTLNLSDIPMQDSARVDPPEYMLELYNKFARDRTSMPSANIIRSFKNEDMFSQPISFKGIRKYPLLFNVSVPHHEEIIMAELRLYTLVQRDRMMYNGVDRIITIFEVLESKDINESEMNMLVLTSGEIYGINSEWETFNVTDAVRRWQKTGSSTHQLEVHIESRQVQADKTGRGQVEIDMSAQNKHDPLLVVFSNDQSSDKEQKEELNEMITHEQFLEPDNLGMNDFPSGPGEEALLQMRSNIIYDSTARIRRNAKGNYCKRTSLYIDFKEIGWDSWIIAPPGYEAYECRGVCNYPLAEHLTPTKHAIIQSLVHLKNSQKASKACCVPTKLEPISILYLDKGVVTYKFRYEGMAVSECGCR</sequence>
<keyword evidence="10" id="KW-1015">Disulfide bond</keyword>
<evidence type="ECO:0000256" key="1">
    <source>
        <dbReference type="ARBA" id="ARBA00004613"/>
    </source>
</evidence>
<dbReference type="GO" id="GO:0005179">
    <property type="term" value="F:hormone activity"/>
    <property type="evidence" value="ECO:0007669"/>
    <property type="project" value="Ensembl"/>
</dbReference>
<dbReference type="GO" id="GO:0030509">
    <property type="term" value="P:BMP signaling pathway"/>
    <property type="evidence" value="ECO:0007669"/>
    <property type="project" value="Ensembl"/>
</dbReference>
<dbReference type="Gene3D" id="2.10.90.10">
    <property type="entry name" value="Cystine-knot cytokines"/>
    <property type="match status" value="1"/>
</dbReference>
<dbReference type="GO" id="GO:0032924">
    <property type="term" value="P:activin receptor signaling pathway"/>
    <property type="evidence" value="ECO:0007669"/>
    <property type="project" value="Ensembl"/>
</dbReference>
<dbReference type="PANTHER" id="PTHR11848:SF39">
    <property type="entry name" value="BONE MORPHOGENETIC PROTEIN 10"/>
    <property type="match status" value="1"/>
</dbReference>
<comment type="function">
    <text evidence="12">Required for maintaining the proliferative activity of embryonic cardiomyocytes by preventing premature activation of the negative cell cycle regulator CDKN1C/p57KIP and maintaining the required expression levels of cardiogenic factors such as MEF2C and NKX2-5. Acts as a ligand for ACVRL1/ALK1, BMPR1A/ALK3 and BMPR1B/ALK6, leading to activation of SMAD1, SMAD5 and SMAD8 transcription factors. Inhibits endothelial cell migration and growth. May reduce cell migration and cell matrix adhesion in breast cancer cell lines.</text>
</comment>
<dbReference type="AlphaFoldDB" id="A0A8C5KQM0"/>
<dbReference type="Pfam" id="PF00688">
    <property type="entry name" value="TGFb_propeptide"/>
    <property type="match status" value="1"/>
</dbReference>
<evidence type="ECO:0000256" key="9">
    <source>
        <dbReference type="ARBA" id="ARBA00023030"/>
    </source>
</evidence>
<feature type="domain" description="TGF-beta family profile" evidence="17">
    <location>
        <begin position="310"/>
        <end position="421"/>
    </location>
</feature>
<dbReference type="GeneID" id="101601838"/>
<evidence type="ECO:0000256" key="6">
    <source>
        <dbReference type="ARBA" id="ARBA00022685"/>
    </source>
</evidence>
<dbReference type="GO" id="GO:0008083">
    <property type="term" value="F:growth factor activity"/>
    <property type="evidence" value="ECO:0007669"/>
    <property type="project" value="UniProtKB-KW"/>
</dbReference>
<feature type="signal peptide" evidence="16">
    <location>
        <begin position="1"/>
        <end position="20"/>
    </location>
</feature>
<evidence type="ECO:0000256" key="14">
    <source>
        <dbReference type="ARBA" id="ARBA00070145"/>
    </source>
</evidence>
<dbReference type="GO" id="GO:0031433">
    <property type="term" value="F:telethonin binding"/>
    <property type="evidence" value="ECO:0007669"/>
    <property type="project" value="Ensembl"/>
</dbReference>
<comment type="subcellular location">
    <subcellularLocation>
        <location evidence="1">Secreted</location>
    </subcellularLocation>
</comment>
<evidence type="ECO:0000256" key="15">
    <source>
        <dbReference type="RuleBase" id="RU000354"/>
    </source>
</evidence>
<dbReference type="Pfam" id="PF00019">
    <property type="entry name" value="TGF_beta"/>
    <property type="match status" value="1"/>
</dbReference>
<proteinExistence type="inferred from homology"/>
<accession>A0A8C5KQM0</accession>
<dbReference type="GO" id="GO:0030308">
    <property type="term" value="P:negative regulation of cell growth"/>
    <property type="evidence" value="ECO:0007669"/>
    <property type="project" value="Ensembl"/>
</dbReference>
<keyword evidence="3" id="KW-0217">Developmental protein</keyword>
<keyword evidence="4" id="KW-0202">Cytokine</keyword>
<dbReference type="GO" id="GO:2000138">
    <property type="term" value="P:positive regulation of cell proliferation involved in heart morphogenesis"/>
    <property type="evidence" value="ECO:0007669"/>
    <property type="project" value="Ensembl"/>
</dbReference>
<keyword evidence="5" id="KW-0964">Secreted</keyword>
<dbReference type="GO" id="GO:0007155">
    <property type="term" value="P:cell adhesion"/>
    <property type="evidence" value="ECO:0007669"/>
    <property type="project" value="UniProtKB-KW"/>
</dbReference>
<dbReference type="SUPFAM" id="SSF57501">
    <property type="entry name" value="Cystine-knot cytokines"/>
    <property type="match status" value="1"/>
</dbReference>